<dbReference type="GO" id="GO:0005634">
    <property type="term" value="C:nucleus"/>
    <property type="evidence" value="ECO:0007669"/>
    <property type="project" value="UniProtKB-SubCell"/>
</dbReference>
<comment type="subcellular location">
    <subcellularLocation>
        <location evidence="1">Nucleus</location>
    </subcellularLocation>
</comment>
<sequence length="889" mass="99489">MESIQQNYNDASMELASNSPPGSPDISDVVGAPQLDPRVGEEYQVEVLDIIKESERLRLLMNTADSEVMCDNSLSFVIGLPISVTWMHNAVEDSRCGGNLADVDGMINAIELAKETNFKKNIISDSEEELKLIAFRFVMTGNESSGQPGKSKNYVLFPGILSNSWSEADAKSFLLGLFIFGKSFIKIKKFLENKGMGEILSFYYGKFYKSEEYHRWSDCRKIKGRKCIVGQKLLTGQRQHELLSRLIPHVSEESKDTLLQVCQSYVEGRTSLEEYILSMKSTIGLGVLVEAVGIGKEKENLTSLAVELGKNNRVFPVPTCKAWSSLGPNDIIKYLTGGLRLSKAKSNDLFWEAVWPRLLARGWHSEQPKNQCYVHSKEYLVFLIPGVKKFLKRKLVKGDHYFDSVSDVLSKVVAEPNLLELEEETKVGSCNDEEPEKGLSKDDQSDYRHQCYLKPRASTTDHIKFMVIDTSLVHRGKSSDLMEIKSAPVKSVGRVEGNAAGITNKGAKLTRKVNHGKDMAENVDKKMTVIDTSMLYEGKLSKVREVRCLPVELGHAYKMTVLPRESKDSSFDEDSPSMMTREKRNISKPDNNANKMVESQKNQKTCVTDDNQIKRTIKHQFCRRARSDHGNPMVLPIKRRRLTACAKAETSRAIENSSGGLESKKVAFSQSSRFPDSHQIVCDSVSSQPNGSSIAYLADRSVEVNNEEIILNEICQSRSNSCFKVEKCESQSAVTFSTPQVPLKSEDGEMVATVEEDGLCEKANDPCLSTDTQGVVEKPQKASCDVGSMEEQPNTNPRRQSTRNRPLTVKALESLGNEFLHVQRRQKKKDILPHIDAFSPCRKARTSKTNLHSHSSDHGTAVLAKEKHFNGDHKVEIVELVEYFQATSL</sequence>
<name>A0A0B2QIM1_GLYSO</name>
<feature type="region of interest" description="Disordered" evidence="5">
    <location>
        <begin position="771"/>
        <end position="805"/>
    </location>
</feature>
<keyword evidence="2" id="KW-0805">Transcription regulation</keyword>
<dbReference type="AlphaFoldDB" id="A0A0B2QIM1"/>
<keyword evidence="4" id="KW-0539">Nucleus</keyword>
<feature type="domain" description="SANT" evidence="6">
    <location>
        <begin position="160"/>
        <end position="212"/>
    </location>
</feature>
<feature type="compositionally biased region" description="Polar residues" evidence="5">
    <location>
        <begin position="791"/>
        <end position="805"/>
    </location>
</feature>
<evidence type="ECO:0000313" key="7">
    <source>
        <dbReference type="EMBL" id="KHN21286.1"/>
    </source>
</evidence>
<dbReference type="FunFam" id="1.10.10.60:FF:000374">
    <property type="entry name" value="Arginine-glutamic acid dipeptide repeat protein"/>
    <property type="match status" value="1"/>
</dbReference>
<dbReference type="InterPro" id="IPR057712">
    <property type="entry name" value="DUF7952"/>
</dbReference>
<dbReference type="PROSITE" id="PS51293">
    <property type="entry name" value="SANT"/>
    <property type="match status" value="1"/>
</dbReference>
<dbReference type="GO" id="GO:0003714">
    <property type="term" value="F:transcription corepressor activity"/>
    <property type="evidence" value="ECO:0007669"/>
    <property type="project" value="TreeGrafter"/>
</dbReference>
<feature type="compositionally biased region" description="Polar residues" evidence="5">
    <location>
        <begin position="588"/>
        <end position="605"/>
    </location>
</feature>
<dbReference type="Gene3D" id="1.10.10.60">
    <property type="entry name" value="Homeodomain-like"/>
    <property type="match status" value="1"/>
</dbReference>
<gene>
    <name evidence="7" type="ORF">glysoja_038597</name>
</gene>
<dbReference type="EMBL" id="KN657979">
    <property type="protein sequence ID" value="KHN21286.1"/>
    <property type="molecule type" value="Genomic_DNA"/>
</dbReference>
<accession>A0A0B2QIM1</accession>
<feature type="compositionally biased region" description="Polar residues" evidence="5">
    <location>
        <begin position="1"/>
        <end position="20"/>
    </location>
</feature>
<feature type="region of interest" description="Disordered" evidence="5">
    <location>
        <begin position="1"/>
        <end position="32"/>
    </location>
</feature>
<dbReference type="PANTHER" id="PTHR13859">
    <property type="entry name" value="ATROPHIN-RELATED"/>
    <property type="match status" value="1"/>
</dbReference>
<feature type="region of interest" description="Disordered" evidence="5">
    <location>
        <begin position="565"/>
        <end position="605"/>
    </location>
</feature>
<feature type="region of interest" description="Disordered" evidence="5">
    <location>
        <begin position="424"/>
        <end position="444"/>
    </location>
</feature>
<proteinExistence type="predicted"/>
<organism evidence="7">
    <name type="scientific">Glycine soja</name>
    <name type="common">Wild soybean</name>
    <dbReference type="NCBI Taxonomy" id="3848"/>
    <lineage>
        <taxon>Eukaryota</taxon>
        <taxon>Viridiplantae</taxon>
        <taxon>Streptophyta</taxon>
        <taxon>Embryophyta</taxon>
        <taxon>Tracheophyta</taxon>
        <taxon>Spermatophyta</taxon>
        <taxon>Magnoliopsida</taxon>
        <taxon>eudicotyledons</taxon>
        <taxon>Gunneridae</taxon>
        <taxon>Pentapetalae</taxon>
        <taxon>rosids</taxon>
        <taxon>fabids</taxon>
        <taxon>Fabales</taxon>
        <taxon>Fabaceae</taxon>
        <taxon>Papilionoideae</taxon>
        <taxon>50 kb inversion clade</taxon>
        <taxon>NPAAA clade</taxon>
        <taxon>indigoferoid/millettioid clade</taxon>
        <taxon>Phaseoleae</taxon>
        <taxon>Glycine</taxon>
        <taxon>Glycine subgen. Soja</taxon>
    </lineage>
</organism>
<dbReference type="InterPro" id="IPR056067">
    <property type="entry name" value="DUF7650"/>
</dbReference>
<dbReference type="InterPro" id="IPR017884">
    <property type="entry name" value="SANT_dom"/>
</dbReference>
<evidence type="ECO:0000256" key="2">
    <source>
        <dbReference type="ARBA" id="ARBA00023015"/>
    </source>
</evidence>
<dbReference type="Proteomes" id="UP000053555">
    <property type="component" value="Unassembled WGS sequence"/>
</dbReference>
<evidence type="ECO:0000256" key="4">
    <source>
        <dbReference type="ARBA" id="ARBA00023242"/>
    </source>
</evidence>
<dbReference type="SUPFAM" id="SSF46689">
    <property type="entry name" value="Homeodomain-like"/>
    <property type="match status" value="1"/>
</dbReference>
<dbReference type="Pfam" id="PF25826">
    <property type="entry name" value="DUF7952"/>
    <property type="match status" value="1"/>
</dbReference>
<dbReference type="Pfam" id="PF24662">
    <property type="entry name" value="DUF7650"/>
    <property type="match status" value="1"/>
</dbReference>
<dbReference type="InterPro" id="IPR009057">
    <property type="entry name" value="Homeodomain-like_sf"/>
</dbReference>
<evidence type="ECO:0000259" key="6">
    <source>
        <dbReference type="PROSITE" id="PS51293"/>
    </source>
</evidence>
<keyword evidence="3" id="KW-0804">Transcription</keyword>
<protein>
    <recommendedName>
        <fullName evidence="6">SANT domain-containing protein</fullName>
    </recommendedName>
</protein>
<reference evidence="7" key="1">
    <citation type="submission" date="2014-07" db="EMBL/GenBank/DDBJ databases">
        <title>Identification of a novel salt tolerance gene in wild soybean by whole-genome sequencing.</title>
        <authorList>
            <person name="Lam H.-M."/>
            <person name="Qi X."/>
            <person name="Li M.-W."/>
            <person name="Liu X."/>
            <person name="Xie M."/>
            <person name="Ni M."/>
            <person name="Xu X."/>
        </authorList>
    </citation>
    <scope>NUCLEOTIDE SEQUENCE [LARGE SCALE GENOMIC DNA]</scope>
    <source>
        <tissue evidence="7">Root</tissue>
    </source>
</reference>
<dbReference type="PANTHER" id="PTHR13859:SF31">
    <property type="entry name" value="ELM2 DOMAIN-CONTAINING PROTEIN"/>
    <property type="match status" value="1"/>
</dbReference>
<evidence type="ECO:0000256" key="3">
    <source>
        <dbReference type="ARBA" id="ARBA00023163"/>
    </source>
</evidence>
<evidence type="ECO:0000256" key="5">
    <source>
        <dbReference type="SAM" id="MobiDB-lite"/>
    </source>
</evidence>
<evidence type="ECO:0000256" key="1">
    <source>
        <dbReference type="ARBA" id="ARBA00004123"/>
    </source>
</evidence>